<dbReference type="InterPro" id="IPR029044">
    <property type="entry name" value="Nucleotide-diphossugar_trans"/>
</dbReference>
<comment type="caution">
    <text evidence="5">The sequence shown here is derived from an EMBL/GenBank/DDBJ whole genome shotgun (WGS) entry which is preliminary data.</text>
</comment>
<dbReference type="GO" id="GO:0016757">
    <property type="term" value="F:glycosyltransferase activity"/>
    <property type="evidence" value="ECO:0007669"/>
    <property type="project" value="UniProtKB-KW"/>
</dbReference>
<dbReference type="AlphaFoldDB" id="A0A0D7W2U6"/>
<dbReference type="EMBL" id="JTDV01000003">
    <property type="protein sequence ID" value="KJD33411.1"/>
    <property type="molecule type" value="Genomic_DNA"/>
</dbReference>
<dbReference type="RefSeq" id="WP_044625801.1">
    <property type="nucleotide sequence ID" value="NZ_JTDV01000003.1"/>
</dbReference>
<evidence type="ECO:0000256" key="1">
    <source>
        <dbReference type="ARBA" id="ARBA00006739"/>
    </source>
</evidence>
<gene>
    <name evidence="5" type="ORF">PK35_06020</name>
</gene>
<dbReference type="Proteomes" id="UP000032361">
    <property type="component" value="Unassembled WGS sequence"/>
</dbReference>
<sequence>MIVLYHTENRVVEVFDFKSNSNIIIDARKTTEALFEIAEKNKDRILIWCHSDQKENLNRKELQDIFSLKNMMMSFGKTQYLPESIGFIEDSPFLKVNKTVKYPTWLMSSEVGTIYASQLLKFKSVIKLNLPFSYALNSIAKLGMSQGLFCYSEPRLLINSDLAISRNQASKTMLFKFVKQHYKWVWSFFLLFNITFYNKQLPLFAFIKSLFVGKLKTLVDIDFEFLKKHNPTVLSIDVIIPTLGRKKYLYDFLNDLRKQSILPKKVIIVEQNEIETSFSELDYIDNETWPFVICHKLIHKTGACNARNLALKEVVSDYVFFADDDIRVKPNFTELALTKMQERSINAVTFSCLRPNDKKQNFNTKQWSTFGSGCSIVKRSALQGMNFNMVYEFNFGEDADYGMQLRNHGTDVIYFPEPEILHLKAPIGGFRKPHVNDWIKQGYSPKPSPTILYYKLQHQTLQQLLGYKLVLFLKYYRSQSIKNPIIYFKTFKKQWRESVFWANKLNQIKQ</sequence>
<evidence type="ECO:0000259" key="4">
    <source>
        <dbReference type="Pfam" id="PF00535"/>
    </source>
</evidence>
<organism evidence="5 6">
    <name type="scientific">Neotamlana nanhaiensis</name>
    <dbReference type="NCBI Taxonomy" id="1382798"/>
    <lineage>
        <taxon>Bacteria</taxon>
        <taxon>Pseudomonadati</taxon>
        <taxon>Bacteroidota</taxon>
        <taxon>Flavobacteriia</taxon>
        <taxon>Flavobacteriales</taxon>
        <taxon>Flavobacteriaceae</taxon>
        <taxon>Neotamlana</taxon>
    </lineage>
</organism>
<feature type="domain" description="Glycosyltransferase 2-like" evidence="4">
    <location>
        <begin position="238"/>
        <end position="366"/>
    </location>
</feature>
<name>A0A0D7W2U6_9FLAO</name>
<reference evidence="5 6" key="1">
    <citation type="journal article" date="2015" name="Antonie Van Leeuwenhoek">
        <title>Tamlana nanhaiensis sp. nov., isolated from surface seawater collected from the South China Sea.</title>
        <authorList>
            <person name="Liu X."/>
            <person name="Lai Q."/>
            <person name="Du Y."/>
            <person name="Li G."/>
            <person name="Sun F."/>
            <person name="Shao Z."/>
        </authorList>
    </citation>
    <scope>NUCLEOTIDE SEQUENCE [LARGE SCALE GENOMIC DNA]</scope>
    <source>
        <strain evidence="5 6">FHC16</strain>
    </source>
</reference>
<protein>
    <recommendedName>
        <fullName evidence="4">Glycosyltransferase 2-like domain-containing protein</fullName>
    </recommendedName>
</protein>
<evidence type="ECO:0000256" key="2">
    <source>
        <dbReference type="ARBA" id="ARBA00022676"/>
    </source>
</evidence>
<dbReference type="STRING" id="1382798.PK35_06020"/>
<dbReference type="SUPFAM" id="SSF53448">
    <property type="entry name" value="Nucleotide-diphospho-sugar transferases"/>
    <property type="match status" value="1"/>
</dbReference>
<dbReference type="PANTHER" id="PTHR43179">
    <property type="entry name" value="RHAMNOSYLTRANSFERASE WBBL"/>
    <property type="match status" value="1"/>
</dbReference>
<dbReference type="Gene3D" id="3.90.550.10">
    <property type="entry name" value="Spore Coat Polysaccharide Biosynthesis Protein SpsA, Chain A"/>
    <property type="match status" value="1"/>
</dbReference>
<keyword evidence="6" id="KW-1185">Reference proteome</keyword>
<comment type="similarity">
    <text evidence="1">Belongs to the glycosyltransferase 2 family.</text>
</comment>
<evidence type="ECO:0000313" key="6">
    <source>
        <dbReference type="Proteomes" id="UP000032361"/>
    </source>
</evidence>
<dbReference type="PATRIC" id="fig|1382798.3.peg.2524"/>
<dbReference type="Pfam" id="PF00535">
    <property type="entry name" value="Glycos_transf_2"/>
    <property type="match status" value="1"/>
</dbReference>
<proteinExistence type="inferred from homology"/>
<dbReference type="PANTHER" id="PTHR43179:SF12">
    <property type="entry name" value="GALACTOFURANOSYLTRANSFERASE GLFT2"/>
    <property type="match status" value="1"/>
</dbReference>
<dbReference type="OrthoDB" id="1326385at2"/>
<evidence type="ECO:0000313" key="5">
    <source>
        <dbReference type="EMBL" id="KJD33411.1"/>
    </source>
</evidence>
<dbReference type="InterPro" id="IPR001173">
    <property type="entry name" value="Glyco_trans_2-like"/>
</dbReference>
<accession>A0A0D7W2U6</accession>
<keyword evidence="3" id="KW-0808">Transferase</keyword>
<evidence type="ECO:0000256" key="3">
    <source>
        <dbReference type="ARBA" id="ARBA00022679"/>
    </source>
</evidence>
<keyword evidence="2" id="KW-0328">Glycosyltransferase</keyword>